<protein>
    <submittedName>
        <fullName evidence="2">Oidioi.mRNA.OKI2018_I69.PAR.g11041.t1.cds</fullName>
    </submittedName>
</protein>
<dbReference type="Gene3D" id="2.60.40.3210">
    <property type="entry name" value="Zona pellucida, ZP-N domain"/>
    <property type="match status" value="1"/>
</dbReference>
<feature type="domain" description="ZP" evidence="1">
    <location>
        <begin position="509"/>
        <end position="755"/>
    </location>
</feature>
<dbReference type="Proteomes" id="UP001158576">
    <property type="component" value="Chromosome PAR"/>
</dbReference>
<reference evidence="2 3" key="1">
    <citation type="submission" date="2021-04" db="EMBL/GenBank/DDBJ databases">
        <authorList>
            <person name="Bliznina A."/>
        </authorList>
    </citation>
    <scope>NUCLEOTIDE SEQUENCE [LARGE SCALE GENOMIC DNA]</scope>
</reference>
<accession>A0ABN7RTN8</accession>
<evidence type="ECO:0000259" key="1">
    <source>
        <dbReference type="PROSITE" id="PS51034"/>
    </source>
</evidence>
<dbReference type="EMBL" id="OU015568">
    <property type="protein sequence ID" value="CAG5085896.1"/>
    <property type="molecule type" value="Genomic_DNA"/>
</dbReference>
<dbReference type="SMART" id="SM00241">
    <property type="entry name" value="ZP"/>
    <property type="match status" value="1"/>
</dbReference>
<dbReference type="PANTHER" id="PTHR11576">
    <property type="entry name" value="ZONA PELLUCIDA SPERM-BINDING PROTEIN 3"/>
    <property type="match status" value="1"/>
</dbReference>
<dbReference type="Gene3D" id="2.60.40.4100">
    <property type="entry name" value="Zona pellucida, ZP-C domain"/>
    <property type="match status" value="1"/>
</dbReference>
<dbReference type="PANTHER" id="PTHR11576:SF22">
    <property type="entry name" value="ONCOPROTEIN INDUCED TRANSCRIPT 3"/>
    <property type="match status" value="1"/>
</dbReference>
<evidence type="ECO:0000313" key="3">
    <source>
        <dbReference type="Proteomes" id="UP001158576"/>
    </source>
</evidence>
<proteinExistence type="predicted"/>
<organism evidence="2 3">
    <name type="scientific">Oikopleura dioica</name>
    <name type="common">Tunicate</name>
    <dbReference type="NCBI Taxonomy" id="34765"/>
    <lineage>
        <taxon>Eukaryota</taxon>
        <taxon>Metazoa</taxon>
        <taxon>Chordata</taxon>
        <taxon>Tunicata</taxon>
        <taxon>Appendicularia</taxon>
        <taxon>Copelata</taxon>
        <taxon>Oikopleuridae</taxon>
        <taxon>Oikopleura</taxon>
    </lineage>
</organism>
<dbReference type="PROSITE" id="PS51034">
    <property type="entry name" value="ZP_2"/>
    <property type="match status" value="1"/>
</dbReference>
<sequence>MKLLVGLLVAKASADFEFSCWTVNNSTSEGSGDGEYIGDFFNHGDGTFTIESGLYSGECILEQMMGCDTYPVVAATEINWGLGERNNDTGHCDNTIIVDSTYCSDNISNLFQWNSFGNSIYFINEGNNWGNDTMSITFQYACYEDLVPQPDCVDLGQSLFGLVQYNVAEIGGTVSSNFIIDPNPSITNITSMSCAQQCVATAGCFGFSEDDNGCLLSSNSLNFDGASVGALTTGRWDDYCPNTHVWNYSYEGTFYCLFRTSLSQQDYVDQLNAQNPGGVRSGVRSYTSSWNGVTYASSYSYEFEYFVGEPSYADRFNYGPGYVWVGFKYNGNSRWGRVYDSTTSTITASRKRRQVQAPSEFEESFEELDNVINDIAGEIQEETATIVPNVDPDAILEETGDVETTVSQLADSGDVTGTFSSDGALVCEEGAELAEDGSCQPILITELPTNEDPLNPTEPPPTLDCDDGNNGGCSHFCNQDLNVCECPSCWVLRDDQAECTPNPEKIHISCEQSAMSLELDRCIYSSDVSDDIVLSFNDNACESNAFGTDAFAISTGLDECGTALSVDGDEIIFDNTIGVKSRTNNHGIVMNTNVNIDVQCRFSSYVNDVSSSNYTNSDATQDVGTTGTGTFQFEAAFFSDDSFDSEAGAEDEQMVGEAVFFGLSPSIPVEDLTFIVDDCFVTDGTNNTFYVYEDGCPNPVVNNNAISQSFENIDQFQLSYTAFQFSGNSEVQSMEMHCSLYVCMVGVCPVTEPTC</sequence>
<dbReference type="InterPro" id="IPR001507">
    <property type="entry name" value="ZP_dom"/>
</dbReference>
<name>A0ABN7RTN8_OIKDI</name>
<evidence type="ECO:0000313" key="2">
    <source>
        <dbReference type="EMBL" id="CAG5085896.1"/>
    </source>
</evidence>
<dbReference type="InterPro" id="IPR042235">
    <property type="entry name" value="ZP-C_dom"/>
</dbReference>
<gene>
    <name evidence="2" type="ORF">OKIOD_LOCUS2599</name>
</gene>
<keyword evidence="3" id="KW-1185">Reference proteome</keyword>